<protein>
    <submittedName>
        <fullName evidence="1">Uncharacterized protein</fullName>
    </submittedName>
</protein>
<dbReference type="EMBL" id="MU795067">
    <property type="protein sequence ID" value="KAJ3811249.1"/>
    <property type="molecule type" value="Genomic_DNA"/>
</dbReference>
<name>A0ACC1U2S8_9AGAR</name>
<gene>
    <name evidence="1" type="ORF">F5876DRAFT_76028</name>
</gene>
<comment type="caution">
    <text evidence="1">The sequence shown here is derived from an EMBL/GenBank/DDBJ whole genome shotgun (WGS) entry which is preliminary data.</text>
</comment>
<evidence type="ECO:0000313" key="2">
    <source>
        <dbReference type="Proteomes" id="UP001163835"/>
    </source>
</evidence>
<dbReference type="Proteomes" id="UP001163835">
    <property type="component" value="Unassembled WGS sequence"/>
</dbReference>
<evidence type="ECO:0000313" key="1">
    <source>
        <dbReference type="EMBL" id="KAJ3811249.1"/>
    </source>
</evidence>
<accession>A0ACC1U2S8</accession>
<organism evidence="1 2">
    <name type="scientific">Lentinula aff. lateritia</name>
    <dbReference type="NCBI Taxonomy" id="2804960"/>
    <lineage>
        <taxon>Eukaryota</taxon>
        <taxon>Fungi</taxon>
        <taxon>Dikarya</taxon>
        <taxon>Basidiomycota</taxon>
        <taxon>Agaricomycotina</taxon>
        <taxon>Agaricomycetes</taxon>
        <taxon>Agaricomycetidae</taxon>
        <taxon>Agaricales</taxon>
        <taxon>Marasmiineae</taxon>
        <taxon>Omphalotaceae</taxon>
        <taxon>Lentinula</taxon>
    </lineage>
</organism>
<sequence>MSWGGAKRVGNVRTCGLVLGLVGLRSGHDTISLVSLSYKASTTSTFRVNIDCFNLFHALDTETNTDCYWDAKDEEWKPCSRQLCPNRYNNTFNGKPNNYYQLIHKLALPSRVGHISTPITSTSVLPPTPMEPSAPAVIETAANSHTETTADSDIEIQSVPEEDMSSVQDVRDAIAELTKNQAKLQDAVSDLVSGFSTTKSVGKLQNYNGKKGEDAQRFLAAFELWANSVPTLSMDCKKKITSAITYLEGDAAIWATPISKTIN</sequence>
<reference evidence="1" key="1">
    <citation type="submission" date="2022-09" db="EMBL/GenBank/DDBJ databases">
        <title>A Global Phylogenomic Analysis of the Shiitake Genus Lentinula.</title>
        <authorList>
            <consortium name="DOE Joint Genome Institute"/>
            <person name="Sierra-Patev S."/>
            <person name="Min B."/>
            <person name="Naranjo-Ortiz M."/>
            <person name="Looney B."/>
            <person name="Konkel Z."/>
            <person name="Slot J.C."/>
            <person name="Sakamoto Y."/>
            <person name="Steenwyk J.L."/>
            <person name="Rokas A."/>
            <person name="Carro J."/>
            <person name="Camarero S."/>
            <person name="Ferreira P."/>
            <person name="Molpeceres G."/>
            <person name="Ruiz-Duenas F.J."/>
            <person name="Serrano A."/>
            <person name="Henrissat B."/>
            <person name="Drula E."/>
            <person name="Hughes K.W."/>
            <person name="Mata J.L."/>
            <person name="Ishikawa N.K."/>
            <person name="Vargas-Isla R."/>
            <person name="Ushijima S."/>
            <person name="Smith C.A."/>
            <person name="Ahrendt S."/>
            <person name="Andreopoulos W."/>
            <person name="He G."/>
            <person name="Labutti K."/>
            <person name="Lipzen A."/>
            <person name="Ng V."/>
            <person name="Riley R."/>
            <person name="Sandor L."/>
            <person name="Barry K."/>
            <person name="Martinez A.T."/>
            <person name="Xiao Y."/>
            <person name="Gibbons J.G."/>
            <person name="Terashima K."/>
            <person name="Grigoriev I.V."/>
            <person name="Hibbett D.S."/>
        </authorList>
    </citation>
    <scope>NUCLEOTIDE SEQUENCE</scope>
    <source>
        <strain evidence="1">TMI1499</strain>
    </source>
</reference>
<keyword evidence="2" id="KW-1185">Reference proteome</keyword>
<proteinExistence type="predicted"/>